<keyword evidence="2" id="KW-1185">Reference proteome</keyword>
<evidence type="ECO:0000313" key="1">
    <source>
        <dbReference type="EMBL" id="GFH24606.1"/>
    </source>
</evidence>
<dbReference type="EMBL" id="BLLF01002582">
    <property type="protein sequence ID" value="GFH24606.1"/>
    <property type="molecule type" value="Genomic_DNA"/>
</dbReference>
<accession>A0A6A0A015</accession>
<sequence length="91" mass="9398">MLAYTRQQLAALYEGHSSSVMADTGQPCPGTLTFKVEAPAPGCTALVARCTACQLLQIIGDGLLNTTSMASPIMVSEPAADDMMAVSQCSS</sequence>
<gene>
    <name evidence="1" type="ORF">HaLaN_22429</name>
</gene>
<proteinExistence type="predicted"/>
<feature type="non-terminal residue" evidence="1">
    <location>
        <position position="1"/>
    </location>
</feature>
<organism evidence="1 2">
    <name type="scientific">Haematococcus lacustris</name>
    <name type="common">Green alga</name>
    <name type="synonym">Haematococcus pluvialis</name>
    <dbReference type="NCBI Taxonomy" id="44745"/>
    <lineage>
        <taxon>Eukaryota</taxon>
        <taxon>Viridiplantae</taxon>
        <taxon>Chlorophyta</taxon>
        <taxon>core chlorophytes</taxon>
        <taxon>Chlorophyceae</taxon>
        <taxon>CS clade</taxon>
        <taxon>Chlamydomonadales</taxon>
        <taxon>Haematococcaceae</taxon>
        <taxon>Haematococcus</taxon>
    </lineage>
</organism>
<feature type="non-terminal residue" evidence="1">
    <location>
        <position position="91"/>
    </location>
</feature>
<dbReference type="Proteomes" id="UP000485058">
    <property type="component" value="Unassembled WGS sequence"/>
</dbReference>
<dbReference type="AlphaFoldDB" id="A0A6A0A015"/>
<reference evidence="1 2" key="1">
    <citation type="submission" date="2020-02" db="EMBL/GenBank/DDBJ databases">
        <title>Draft genome sequence of Haematococcus lacustris strain NIES-144.</title>
        <authorList>
            <person name="Morimoto D."/>
            <person name="Nakagawa S."/>
            <person name="Yoshida T."/>
            <person name="Sawayama S."/>
        </authorList>
    </citation>
    <scope>NUCLEOTIDE SEQUENCE [LARGE SCALE GENOMIC DNA]</scope>
    <source>
        <strain evidence="1 2">NIES-144</strain>
    </source>
</reference>
<evidence type="ECO:0000313" key="2">
    <source>
        <dbReference type="Proteomes" id="UP000485058"/>
    </source>
</evidence>
<protein>
    <submittedName>
        <fullName evidence="1">Uncharacterized protein</fullName>
    </submittedName>
</protein>
<name>A0A6A0A015_HAELA</name>
<comment type="caution">
    <text evidence="1">The sequence shown here is derived from an EMBL/GenBank/DDBJ whole genome shotgun (WGS) entry which is preliminary data.</text>
</comment>